<dbReference type="RefSeq" id="WP_114539374.1">
    <property type="nucleotide sequence ID" value="NZ_AP022829.1"/>
</dbReference>
<dbReference type="KEGG" id="ahat:ADCFC_06280"/>
<dbReference type="Proteomes" id="UP000501727">
    <property type="component" value="Chromosome"/>
</dbReference>
<evidence type="ECO:0000313" key="7">
    <source>
        <dbReference type="Proteomes" id="UP000501727"/>
    </source>
</evidence>
<name>A0A6F8SID9_9ACTN</name>
<gene>
    <name evidence="6" type="ORF">ADCFC_05080</name>
</gene>
<dbReference type="InterPro" id="IPR003953">
    <property type="entry name" value="FAD-dep_OxRdtase_2_FAD-bd"/>
</dbReference>
<proteinExistence type="predicted"/>
<dbReference type="PANTHER" id="PTHR43400">
    <property type="entry name" value="FUMARATE REDUCTASE"/>
    <property type="match status" value="1"/>
</dbReference>
<keyword evidence="3" id="KW-0274">FAD</keyword>
<protein>
    <submittedName>
        <fullName evidence="6">Fumarate reductase</fullName>
    </submittedName>
</protein>
<evidence type="ECO:0000256" key="2">
    <source>
        <dbReference type="ARBA" id="ARBA00022630"/>
    </source>
</evidence>
<dbReference type="InterPro" id="IPR050315">
    <property type="entry name" value="FAD-oxidoreductase_2"/>
</dbReference>
<dbReference type="InterPro" id="IPR027477">
    <property type="entry name" value="Succ_DH/fumarate_Rdtase_cat_sf"/>
</dbReference>
<dbReference type="Pfam" id="PF00890">
    <property type="entry name" value="FAD_binding_2"/>
    <property type="match status" value="1"/>
</dbReference>
<feature type="domain" description="FAD-dependent oxidoreductase 2 FAD-binding" evidence="5">
    <location>
        <begin position="73"/>
        <end position="520"/>
    </location>
</feature>
<dbReference type="InterPro" id="IPR036188">
    <property type="entry name" value="FAD/NAD-bd_sf"/>
</dbReference>
<reference evidence="7" key="2">
    <citation type="submission" date="2020-03" db="EMBL/GenBank/DDBJ databases">
        <title>Complete Genome Sequence of Adlercreutzia sp. strain 8CFCBH1 Producing Equol, Isolated from Healthy Japanese Feces.</title>
        <authorList>
            <person name="Ogata Y."/>
            <person name="Sakamoto M."/>
            <person name="Ohkuma M."/>
            <person name="Hattori M."/>
            <person name="Suda W."/>
        </authorList>
    </citation>
    <scope>NUCLEOTIDE SEQUENCE [LARGE SCALE GENOMIC DNA]</scope>
    <source>
        <strain evidence="7">8CFCBH1</strain>
    </source>
</reference>
<evidence type="ECO:0000313" key="6">
    <source>
        <dbReference type="EMBL" id="BCA88009.1"/>
    </source>
</evidence>
<reference evidence="7" key="1">
    <citation type="journal article" date="2020" name="Microbiol. Resour. Announc.">
        <title>Complete Genome Sequence of Adlercreutzia sp. Strain 8CFCBH1, a Potent Producer of Equol, Isolated from Healthy Japanese Feces.</title>
        <authorList>
            <person name="Ogata Y."/>
            <person name="Sakamoto M."/>
            <person name="Ohkuma M."/>
            <person name="Hattori M."/>
            <person name="Suda W."/>
        </authorList>
    </citation>
    <scope>NUCLEOTIDE SEQUENCE [LARGE SCALE GENOMIC DNA]</scope>
    <source>
        <strain evidence="7">8CFCBH1</strain>
    </source>
</reference>
<dbReference type="InterPro" id="IPR006311">
    <property type="entry name" value="TAT_signal"/>
</dbReference>
<dbReference type="SUPFAM" id="SSF51905">
    <property type="entry name" value="FAD/NAD(P)-binding domain"/>
    <property type="match status" value="1"/>
</dbReference>
<sequence length="555" mass="58541">MEKSVTRRNFLIGGAAVSGIAALGLVGCSSTESSSGTPTAETGSDQVITPTYPAYARTLDVTEKDIVRTEDADVVVVGSGSAGTFAAIRAAERGAHVIWLEKTTAKGGTSTITEGLTAFDGEQQRATGEASDLNGIYTALMDWHNWGAKTEAFQTYFDFSGKAVDWAVSHGASLVYSGNPKKPHYSPVDAQGNWMNIGTGVLTPLWEYGETLDNLDFRLETPAVNIIVDNGTVKGVYAQEADGIVRINAKSVIMATGGFASNVDMGKEWLRVPAERIKFMSFEGQDGDGINMALAAGAARHAPTTVNYGLTTIEGSAWDSQLTIFTVWCPSWRVDMPDAILPAGKPLPFVNHAGVRFYNEAKLEELNTSMLNTAVSSQKAAFAVFDADHVATYGGFGDFNYGSGISEGDFAKECENSPAVFVDDTLEGLAAQMGIDTTAFTTTIAEYNDHAATGTDADSFGTMPGEKTPVLKAPFYAAKIVACAYGTNGGVSTDYWCRAVNSDGDIVEGLYAAGQDNGSMYFNDYPYGLMGGTCQGGACTTGFVCAESACDALGL</sequence>
<keyword evidence="2" id="KW-0285">Flavoprotein</keyword>
<dbReference type="PANTHER" id="PTHR43400:SF7">
    <property type="entry name" value="FAD-DEPENDENT OXIDOREDUCTASE 2 FAD BINDING DOMAIN-CONTAINING PROTEIN"/>
    <property type="match status" value="1"/>
</dbReference>
<evidence type="ECO:0000256" key="3">
    <source>
        <dbReference type="ARBA" id="ARBA00022827"/>
    </source>
</evidence>
<dbReference type="AlphaFoldDB" id="A0A6F8SID9"/>
<comment type="cofactor">
    <cofactor evidence="1">
        <name>FAD</name>
        <dbReference type="ChEBI" id="CHEBI:57692"/>
    </cofactor>
</comment>
<dbReference type="PROSITE" id="PS51257">
    <property type="entry name" value="PROKAR_LIPOPROTEIN"/>
    <property type="match status" value="1"/>
</dbReference>
<dbReference type="Gene3D" id="3.90.700.10">
    <property type="entry name" value="Succinate dehydrogenase/fumarate reductase flavoprotein, catalytic domain"/>
    <property type="match status" value="1"/>
</dbReference>
<evidence type="ECO:0000256" key="1">
    <source>
        <dbReference type="ARBA" id="ARBA00001974"/>
    </source>
</evidence>
<evidence type="ECO:0000259" key="5">
    <source>
        <dbReference type="Pfam" id="PF00890"/>
    </source>
</evidence>
<dbReference type="EMBL" id="AP022829">
    <property type="protein sequence ID" value="BCA88009.1"/>
    <property type="molecule type" value="Genomic_DNA"/>
</dbReference>
<evidence type="ECO:0000256" key="4">
    <source>
        <dbReference type="ARBA" id="ARBA00023002"/>
    </source>
</evidence>
<organism evidence="6 7">
    <name type="scientific">Adlercreutzia hattorii</name>
    <dbReference type="NCBI Taxonomy" id="2707299"/>
    <lineage>
        <taxon>Bacteria</taxon>
        <taxon>Bacillati</taxon>
        <taxon>Actinomycetota</taxon>
        <taxon>Coriobacteriia</taxon>
        <taxon>Eggerthellales</taxon>
        <taxon>Eggerthellaceae</taxon>
        <taxon>Adlercreutzia</taxon>
    </lineage>
</organism>
<keyword evidence="4" id="KW-0560">Oxidoreductase</keyword>
<dbReference type="SUPFAM" id="SSF56425">
    <property type="entry name" value="Succinate dehydrogenase/fumarate reductase flavoprotein, catalytic domain"/>
    <property type="match status" value="1"/>
</dbReference>
<keyword evidence="7" id="KW-1185">Reference proteome</keyword>
<dbReference type="Gene3D" id="3.50.50.60">
    <property type="entry name" value="FAD/NAD(P)-binding domain"/>
    <property type="match status" value="1"/>
</dbReference>
<accession>A0A6F8SID9</accession>
<dbReference type="GO" id="GO:0033765">
    <property type="term" value="F:steroid dehydrogenase activity, acting on the CH-CH group of donors"/>
    <property type="evidence" value="ECO:0007669"/>
    <property type="project" value="UniProtKB-ARBA"/>
</dbReference>
<dbReference type="PROSITE" id="PS51318">
    <property type="entry name" value="TAT"/>
    <property type="match status" value="1"/>
</dbReference>